<sequence>MDSLGYHGDLNSAARAENLEKFRQAGFGDDEQPRILVATDLAARGLDVPQVDHVVMFDFPLNPLDYLHRSGRTARGVGGGRTGNGRVTALVCKRDKVLATGIERAVQRGEPLDGLSSRKSDYLPGARLNKLVGGDAPRSNFRSSRGGGGGGPRNNRGSRSRNGGGRRGSRPNGRRQGRGRP</sequence>
<keyword evidence="3" id="KW-0347">Helicase</keyword>
<reference evidence="7" key="1">
    <citation type="submission" date="2021-01" db="EMBL/GenBank/DDBJ databases">
        <authorList>
            <person name="Corre E."/>
            <person name="Pelletier E."/>
            <person name="Niang G."/>
            <person name="Scheremetjew M."/>
            <person name="Finn R."/>
            <person name="Kale V."/>
            <person name="Holt S."/>
            <person name="Cochrane G."/>
            <person name="Meng A."/>
            <person name="Brown T."/>
            <person name="Cohen L."/>
        </authorList>
    </citation>
    <scope>NUCLEOTIDE SEQUENCE</scope>
    <source>
        <strain evidence="7">CCMP 410</strain>
    </source>
</reference>
<evidence type="ECO:0000256" key="3">
    <source>
        <dbReference type="ARBA" id="ARBA00022806"/>
    </source>
</evidence>
<dbReference type="CDD" id="cd18787">
    <property type="entry name" value="SF2_C_DEAD"/>
    <property type="match status" value="1"/>
</dbReference>
<evidence type="ECO:0000256" key="1">
    <source>
        <dbReference type="ARBA" id="ARBA00022741"/>
    </source>
</evidence>
<proteinExistence type="predicted"/>
<dbReference type="AlphaFoldDB" id="A0A7S1UVX5"/>
<feature type="region of interest" description="Disordered" evidence="5">
    <location>
        <begin position="128"/>
        <end position="181"/>
    </location>
</feature>
<keyword evidence="2" id="KW-0378">Hydrolase</keyword>
<keyword evidence="4" id="KW-0067">ATP-binding</keyword>
<keyword evidence="1" id="KW-0547">Nucleotide-binding</keyword>
<dbReference type="SMART" id="SM00490">
    <property type="entry name" value="HELICc"/>
    <property type="match status" value="1"/>
</dbReference>
<dbReference type="InterPro" id="IPR001650">
    <property type="entry name" value="Helicase_C-like"/>
</dbReference>
<dbReference type="GO" id="GO:0016787">
    <property type="term" value="F:hydrolase activity"/>
    <property type="evidence" value="ECO:0007669"/>
    <property type="project" value="UniProtKB-KW"/>
</dbReference>
<dbReference type="EMBL" id="HBGK01017651">
    <property type="protein sequence ID" value="CAD9279980.1"/>
    <property type="molecule type" value="Transcribed_RNA"/>
</dbReference>
<gene>
    <name evidence="7" type="ORF">GOCE00092_LOCUS8890</name>
</gene>
<dbReference type="InterPro" id="IPR027417">
    <property type="entry name" value="P-loop_NTPase"/>
</dbReference>
<feature type="compositionally biased region" description="Basic residues" evidence="5">
    <location>
        <begin position="167"/>
        <end position="181"/>
    </location>
</feature>
<dbReference type="PROSITE" id="PS51194">
    <property type="entry name" value="HELICASE_CTER"/>
    <property type="match status" value="1"/>
</dbReference>
<evidence type="ECO:0000256" key="2">
    <source>
        <dbReference type="ARBA" id="ARBA00022801"/>
    </source>
</evidence>
<dbReference type="SUPFAM" id="SSF52540">
    <property type="entry name" value="P-loop containing nucleoside triphosphate hydrolases"/>
    <property type="match status" value="1"/>
</dbReference>
<name>A0A7S1UVX5_9STRA</name>
<dbReference type="Gene3D" id="3.40.50.300">
    <property type="entry name" value="P-loop containing nucleotide triphosphate hydrolases"/>
    <property type="match status" value="1"/>
</dbReference>
<feature type="domain" description="Helicase C-terminal" evidence="6">
    <location>
        <begin position="1"/>
        <end position="123"/>
    </location>
</feature>
<dbReference type="GO" id="GO:0004386">
    <property type="term" value="F:helicase activity"/>
    <property type="evidence" value="ECO:0007669"/>
    <property type="project" value="UniProtKB-KW"/>
</dbReference>
<dbReference type="Pfam" id="PF00271">
    <property type="entry name" value="Helicase_C"/>
    <property type="match status" value="1"/>
</dbReference>
<dbReference type="GO" id="GO:0005524">
    <property type="term" value="F:ATP binding"/>
    <property type="evidence" value="ECO:0007669"/>
    <property type="project" value="UniProtKB-KW"/>
</dbReference>
<evidence type="ECO:0000313" key="7">
    <source>
        <dbReference type="EMBL" id="CAD9279980.1"/>
    </source>
</evidence>
<evidence type="ECO:0000259" key="6">
    <source>
        <dbReference type="PROSITE" id="PS51194"/>
    </source>
</evidence>
<evidence type="ECO:0000256" key="5">
    <source>
        <dbReference type="SAM" id="MobiDB-lite"/>
    </source>
</evidence>
<protein>
    <recommendedName>
        <fullName evidence="6">Helicase C-terminal domain-containing protein</fullName>
    </recommendedName>
</protein>
<evidence type="ECO:0000256" key="4">
    <source>
        <dbReference type="ARBA" id="ARBA00022840"/>
    </source>
</evidence>
<accession>A0A7S1UVX5</accession>
<dbReference type="PANTHER" id="PTHR47960">
    <property type="entry name" value="DEAD-BOX ATP-DEPENDENT RNA HELICASE 50"/>
    <property type="match status" value="1"/>
</dbReference>
<organism evidence="7">
    <name type="scientific">Grammatophora oceanica</name>
    <dbReference type="NCBI Taxonomy" id="210454"/>
    <lineage>
        <taxon>Eukaryota</taxon>
        <taxon>Sar</taxon>
        <taxon>Stramenopiles</taxon>
        <taxon>Ochrophyta</taxon>
        <taxon>Bacillariophyta</taxon>
        <taxon>Fragilariophyceae</taxon>
        <taxon>Fragilariophycidae</taxon>
        <taxon>Rhabdonematales</taxon>
        <taxon>Grammatophoraceae</taxon>
        <taxon>Grammatophora</taxon>
    </lineage>
</organism>